<dbReference type="SUPFAM" id="SSF50129">
    <property type="entry name" value="GroES-like"/>
    <property type="match status" value="1"/>
</dbReference>
<keyword evidence="3" id="KW-1185">Reference proteome</keyword>
<dbReference type="OrthoDB" id="201656at2759"/>
<accession>A0A0D2AZI8</accession>
<dbReference type="Gene3D" id="3.90.180.10">
    <property type="entry name" value="Medium-chain alcohol dehydrogenases, catalytic domain"/>
    <property type="match status" value="1"/>
</dbReference>
<sequence>MSGPNTMSAWRYSTAYGGLEKNLRAVSDAPIPSHDKLRSNQIIVRVRAASINPIDYKMVEIPVVGSHMAKMPATPGKDFSGDVVHVSASNSTGLSEGQRVFGRLHGQPSLGALAQYILVNVGVDACVALPDGVSYESGAAVGTAGMAALQSIRPFLPEKEGTVLINGGSSGVGTWGIQFAKALGAKDIVTTCSASSVDFCTTLGATECIDYRSTDIVDVLKKKGQVFDVVADFIGTPTNLYKECHHFLKPTGYFNQIGASPSFSGVTRLWFSQYQPSCLGGGKRNFAFLRSQNEKEDFELVGKWLQEGKVKAIIDSTFEWTDAINAYKKLKTGRAKGKIIVKGIAT</sequence>
<dbReference type="CDD" id="cd08267">
    <property type="entry name" value="MDR1"/>
    <property type="match status" value="1"/>
</dbReference>
<dbReference type="InterPro" id="IPR036291">
    <property type="entry name" value="NAD(P)-bd_dom_sf"/>
</dbReference>
<dbReference type="InterPro" id="IPR020843">
    <property type="entry name" value="ER"/>
</dbReference>
<name>A0A0D2AZI8_9PEZI</name>
<evidence type="ECO:0000313" key="2">
    <source>
        <dbReference type="EMBL" id="KIW04499.1"/>
    </source>
</evidence>
<dbReference type="GeneID" id="27312229"/>
<dbReference type="InParanoid" id="A0A0D2AZI8"/>
<feature type="domain" description="Enoyl reductase (ER)" evidence="1">
    <location>
        <begin position="18"/>
        <end position="341"/>
    </location>
</feature>
<dbReference type="Gene3D" id="3.40.50.720">
    <property type="entry name" value="NAD(P)-binding Rossmann-like Domain"/>
    <property type="match status" value="1"/>
</dbReference>
<dbReference type="EMBL" id="KN847540">
    <property type="protein sequence ID" value="KIW04499.1"/>
    <property type="molecule type" value="Genomic_DNA"/>
</dbReference>
<dbReference type="Pfam" id="PF13602">
    <property type="entry name" value="ADH_zinc_N_2"/>
    <property type="match status" value="1"/>
</dbReference>
<dbReference type="STRING" id="253628.A0A0D2AZI8"/>
<dbReference type="Proteomes" id="UP000053259">
    <property type="component" value="Unassembled WGS sequence"/>
</dbReference>
<protein>
    <recommendedName>
        <fullName evidence="1">Enoyl reductase (ER) domain-containing protein</fullName>
    </recommendedName>
</protein>
<dbReference type="AlphaFoldDB" id="A0A0D2AZI8"/>
<dbReference type="PANTHER" id="PTHR44013">
    <property type="entry name" value="ZINC-TYPE ALCOHOL DEHYDROGENASE-LIKE PROTEIN C16A3.02C"/>
    <property type="match status" value="1"/>
</dbReference>
<organism evidence="2 3">
    <name type="scientific">Verruconis gallopava</name>
    <dbReference type="NCBI Taxonomy" id="253628"/>
    <lineage>
        <taxon>Eukaryota</taxon>
        <taxon>Fungi</taxon>
        <taxon>Dikarya</taxon>
        <taxon>Ascomycota</taxon>
        <taxon>Pezizomycotina</taxon>
        <taxon>Dothideomycetes</taxon>
        <taxon>Pleosporomycetidae</taxon>
        <taxon>Venturiales</taxon>
        <taxon>Sympoventuriaceae</taxon>
        <taxon>Verruconis</taxon>
    </lineage>
</organism>
<dbReference type="InterPro" id="IPR013154">
    <property type="entry name" value="ADH-like_N"/>
</dbReference>
<gene>
    <name evidence="2" type="ORF">PV09_04256</name>
</gene>
<reference evidence="2 3" key="1">
    <citation type="submission" date="2015-01" db="EMBL/GenBank/DDBJ databases">
        <title>The Genome Sequence of Ochroconis gallopava CBS43764.</title>
        <authorList>
            <consortium name="The Broad Institute Genomics Platform"/>
            <person name="Cuomo C."/>
            <person name="de Hoog S."/>
            <person name="Gorbushina A."/>
            <person name="Stielow B."/>
            <person name="Teixiera M."/>
            <person name="Abouelleil A."/>
            <person name="Chapman S.B."/>
            <person name="Priest M."/>
            <person name="Young S.K."/>
            <person name="Wortman J."/>
            <person name="Nusbaum C."/>
            <person name="Birren B."/>
        </authorList>
    </citation>
    <scope>NUCLEOTIDE SEQUENCE [LARGE SCALE GENOMIC DNA]</scope>
    <source>
        <strain evidence="2 3">CBS 43764</strain>
    </source>
</reference>
<evidence type="ECO:0000313" key="3">
    <source>
        <dbReference type="Proteomes" id="UP000053259"/>
    </source>
</evidence>
<dbReference type="PANTHER" id="PTHR44013:SF1">
    <property type="entry name" value="ZINC-TYPE ALCOHOL DEHYDROGENASE-LIKE PROTEIN C16A3.02C"/>
    <property type="match status" value="1"/>
</dbReference>
<dbReference type="HOGENOM" id="CLU_026673_3_3_1"/>
<dbReference type="InterPro" id="IPR052733">
    <property type="entry name" value="Chloroplast_QOR"/>
</dbReference>
<dbReference type="RefSeq" id="XP_016214368.1">
    <property type="nucleotide sequence ID" value="XM_016357576.1"/>
</dbReference>
<evidence type="ECO:0000259" key="1">
    <source>
        <dbReference type="SMART" id="SM00829"/>
    </source>
</evidence>
<dbReference type="GO" id="GO:0016491">
    <property type="term" value="F:oxidoreductase activity"/>
    <property type="evidence" value="ECO:0007669"/>
    <property type="project" value="InterPro"/>
</dbReference>
<dbReference type="SUPFAM" id="SSF51735">
    <property type="entry name" value="NAD(P)-binding Rossmann-fold domains"/>
    <property type="match status" value="1"/>
</dbReference>
<proteinExistence type="predicted"/>
<dbReference type="VEuPathDB" id="FungiDB:PV09_04256"/>
<dbReference type="FunCoup" id="A0A0D2AZI8">
    <property type="interactions" value="141"/>
</dbReference>
<dbReference type="SMART" id="SM00829">
    <property type="entry name" value="PKS_ER"/>
    <property type="match status" value="1"/>
</dbReference>
<dbReference type="Pfam" id="PF08240">
    <property type="entry name" value="ADH_N"/>
    <property type="match status" value="1"/>
</dbReference>
<dbReference type="InterPro" id="IPR011032">
    <property type="entry name" value="GroES-like_sf"/>
</dbReference>